<evidence type="ECO:0000313" key="9">
    <source>
        <dbReference type="EMBL" id="TDW56377.1"/>
    </source>
</evidence>
<name>A0A235CA78_9GAMM</name>
<dbReference type="GO" id="GO:0009279">
    <property type="term" value="C:cell outer membrane"/>
    <property type="evidence" value="ECO:0007669"/>
    <property type="project" value="UniProtKB-SubCell"/>
</dbReference>
<evidence type="ECO:0000256" key="6">
    <source>
        <dbReference type="ARBA" id="ARBA00023136"/>
    </source>
</evidence>
<dbReference type="OrthoDB" id="9814637at2"/>
<dbReference type="InterPro" id="IPR051906">
    <property type="entry name" value="TolC-like"/>
</dbReference>
<comment type="caution">
    <text evidence="8">The sequence shown here is derived from an EMBL/GenBank/DDBJ whole genome shotgun (WGS) entry which is preliminary data.</text>
</comment>
<dbReference type="InterPro" id="IPR010130">
    <property type="entry name" value="T1SS_OMP_TolC"/>
</dbReference>
<keyword evidence="4" id="KW-1134">Transmembrane beta strand</keyword>
<dbReference type="EMBL" id="SODO01000014">
    <property type="protein sequence ID" value="TDW56377.1"/>
    <property type="molecule type" value="Genomic_DNA"/>
</dbReference>
<protein>
    <submittedName>
        <fullName evidence="9">Adhesin transport system outer membrane protein</fullName>
    </submittedName>
</protein>
<dbReference type="PANTHER" id="PTHR30026:SF22">
    <property type="entry name" value="OUTER MEMBRANE EFFLUX PROTEIN"/>
    <property type="match status" value="1"/>
</dbReference>
<keyword evidence="5" id="KW-0812">Transmembrane</keyword>
<evidence type="ECO:0000313" key="8">
    <source>
        <dbReference type="EMBL" id="OYD21402.1"/>
    </source>
</evidence>
<evidence type="ECO:0000256" key="1">
    <source>
        <dbReference type="ARBA" id="ARBA00004442"/>
    </source>
</evidence>
<evidence type="ECO:0000256" key="7">
    <source>
        <dbReference type="ARBA" id="ARBA00023237"/>
    </source>
</evidence>
<keyword evidence="6" id="KW-0472">Membrane</keyword>
<dbReference type="PANTHER" id="PTHR30026">
    <property type="entry name" value="OUTER MEMBRANE PROTEIN TOLC"/>
    <property type="match status" value="1"/>
</dbReference>
<accession>A0A235CA78</accession>
<evidence type="ECO:0000313" key="10">
    <source>
        <dbReference type="Proteomes" id="UP000243640"/>
    </source>
</evidence>
<evidence type="ECO:0000256" key="4">
    <source>
        <dbReference type="ARBA" id="ARBA00022452"/>
    </source>
</evidence>
<dbReference type="InterPro" id="IPR003423">
    <property type="entry name" value="OMP_efflux"/>
</dbReference>
<proteinExistence type="inferred from homology"/>
<evidence type="ECO:0000256" key="5">
    <source>
        <dbReference type="ARBA" id="ARBA00022692"/>
    </source>
</evidence>
<evidence type="ECO:0000313" key="11">
    <source>
        <dbReference type="Proteomes" id="UP000295058"/>
    </source>
</evidence>
<dbReference type="AlphaFoldDB" id="A0A235CA78"/>
<dbReference type="GO" id="GO:0015288">
    <property type="term" value="F:porin activity"/>
    <property type="evidence" value="ECO:0007669"/>
    <property type="project" value="TreeGrafter"/>
</dbReference>
<evidence type="ECO:0000256" key="2">
    <source>
        <dbReference type="ARBA" id="ARBA00007613"/>
    </source>
</evidence>
<organism evidence="8 10">
    <name type="scientific">Oceanimonas baumannii</name>
    <dbReference type="NCBI Taxonomy" id="129578"/>
    <lineage>
        <taxon>Bacteria</taxon>
        <taxon>Pseudomonadati</taxon>
        <taxon>Pseudomonadota</taxon>
        <taxon>Gammaproteobacteria</taxon>
        <taxon>Aeromonadales</taxon>
        <taxon>Aeromonadaceae</taxon>
        <taxon>Oceanimonas</taxon>
    </lineage>
</organism>
<dbReference type="Proteomes" id="UP000295058">
    <property type="component" value="Unassembled WGS sequence"/>
</dbReference>
<keyword evidence="11" id="KW-1185">Reference proteome</keyword>
<sequence length="494" mass="55413">MGTRKPMAARLSSQKILNSLPESTLRGSTLIKFKGKRTALAVSMMLLMGSAQAEDLKAVLTEALEHNPEVRFEAEALRVQQAEQRKEKGAYLPSVDLDASLGLARRDFDGRDNFDRDYAELSVTQLLFDGFGVQGRVAEAGHQVTEQYFRLREEAENKALEVTQVYLDVQRYRYLTELAQRNVDSHLAVRDQVIQRADKGVANKADLYQTEGRLALAQSNLRTELSNLQSVTARFQRLVGRAPGAQLDKSQELSAGLPAELETILGKVYRNNPALYAAFSNIDAAESAMTIAESNYYPTLELGLSHGIYQNNNGFDNRTDPSRRGDESLIELRARYNLFRGGSDRAAQQAAYHRISQAESLRDKTCVDLRQSATIAWSELQNLKQKIDLLLSHKESSVRVVEAYRQQFGIGRRSLLDVLDSENEAYQAERNYIQGHYDLLLTRAQVLNSTGELLSTMKLSPLPDEFSHLGDDQQQRELPARYCAALADAYVTIK</sequence>
<dbReference type="EMBL" id="NQJF01000015">
    <property type="protein sequence ID" value="OYD21402.1"/>
    <property type="molecule type" value="Genomic_DNA"/>
</dbReference>
<dbReference type="SUPFAM" id="SSF56954">
    <property type="entry name" value="Outer membrane efflux proteins (OEP)"/>
    <property type="match status" value="1"/>
</dbReference>
<dbReference type="Proteomes" id="UP000243640">
    <property type="component" value="Unassembled WGS sequence"/>
</dbReference>
<dbReference type="Pfam" id="PF02321">
    <property type="entry name" value="OEP"/>
    <property type="match status" value="2"/>
</dbReference>
<evidence type="ECO:0000256" key="3">
    <source>
        <dbReference type="ARBA" id="ARBA00022448"/>
    </source>
</evidence>
<reference evidence="9 11" key="2">
    <citation type="submission" date="2019-03" db="EMBL/GenBank/DDBJ databases">
        <title>Genomic Encyclopedia of Archaeal and Bacterial Type Strains, Phase II (KMG-II): from individual species to whole genera.</title>
        <authorList>
            <person name="Goeker M."/>
        </authorList>
    </citation>
    <scope>NUCLEOTIDE SEQUENCE [LARGE SCALE GENOMIC DNA]</scope>
    <source>
        <strain evidence="9 11">DSM 15594</strain>
    </source>
</reference>
<comment type="subcellular location">
    <subcellularLocation>
        <location evidence="1">Cell outer membrane</location>
    </subcellularLocation>
</comment>
<dbReference type="NCBIfam" id="TIGR01844">
    <property type="entry name" value="type_I_sec_TolC"/>
    <property type="match status" value="1"/>
</dbReference>
<keyword evidence="7" id="KW-0998">Cell outer membrane</keyword>
<keyword evidence="3" id="KW-0813">Transport</keyword>
<comment type="similarity">
    <text evidence="2">Belongs to the outer membrane factor (OMF) (TC 1.B.17) family.</text>
</comment>
<dbReference type="GO" id="GO:0015562">
    <property type="term" value="F:efflux transmembrane transporter activity"/>
    <property type="evidence" value="ECO:0007669"/>
    <property type="project" value="InterPro"/>
</dbReference>
<dbReference type="GO" id="GO:1990281">
    <property type="term" value="C:efflux pump complex"/>
    <property type="evidence" value="ECO:0007669"/>
    <property type="project" value="TreeGrafter"/>
</dbReference>
<dbReference type="Gene3D" id="1.20.1600.10">
    <property type="entry name" value="Outer membrane efflux proteins (OEP)"/>
    <property type="match status" value="1"/>
</dbReference>
<gene>
    <name evidence="8" type="ORF">B6S09_15870</name>
    <name evidence="9" type="ORF">LY04_02999</name>
</gene>
<reference evidence="8 10" key="1">
    <citation type="submission" date="2017-08" db="EMBL/GenBank/DDBJ databases">
        <title>Draft Genome Sequence of the Marine Bacterium Oceanimonas baumannii ATCC 700832.</title>
        <authorList>
            <person name="Mcclelland W.D."/>
            <person name="Brennan M.A."/>
            <person name="Trachtenberg A.M."/>
            <person name="Maclea K.S."/>
        </authorList>
    </citation>
    <scope>NUCLEOTIDE SEQUENCE [LARGE SCALE GENOMIC DNA]</scope>
    <source>
        <strain evidence="8 10">ATCC 700832</strain>
    </source>
</reference>